<comment type="similarity">
    <text evidence="1 9">Belongs to the thiolase-like superfamily. FabH family.</text>
</comment>
<dbReference type="PANTHER" id="PTHR34069:SF2">
    <property type="entry name" value="BETA-KETOACYL-[ACYL-CARRIER-PROTEIN] SYNTHASE III"/>
    <property type="match status" value="1"/>
</dbReference>
<organism evidence="12 13">
    <name type="scientific">Paenibacillus konkukensis</name>
    <dbReference type="NCBI Taxonomy" id="2020716"/>
    <lineage>
        <taxon>Bacteria</taxon>
        <taxon>Bacillati</taxon>
        <taxon>Bacillota</taxon>
        <taxon>Bacilli</taxon>
        <taxon>Bacillales</taxon>
        <taxon>Paenibacillaceae</taxon>
        <taxon>Paenibacillus</taxon>
    </lineage>
</organism>
<feature type="region of interest" description="ACP-binding" evidence="9">
    <location>
        <begin position="252"/>
        <end position="256"/>
    </location>
</feature>
<keyword evidence="2 9" id="KW-0963">Cytoplasm</keyword>
<protein>
    <recommendedName>
        <fullName evidence="9">Beta-ketoacyl-[acyl-carrier-protein] synthase III</fullName>
        <shortName evidence="9">Beta-ketoacyl-ACP synthase III</shortName>
        <shortName evidence="9">KAS III</shortName>
        <ecNumber evidence="9">2.3.1.180</ecNumber>
    </recommendedName>
    <alternativeName>
        <fullName evidence="9">3-oxoacyl-[acyl-carrier-protein] synthase 3</fullName>
    </alternativeName>
    <alternativeName>
        <fullName evidence="9">3-oxoacyl-[acyl-carrier-protein] synthase III</fullName>
    </alternativeName>
</protein>
<comment type="subunit">
    <text evidence="9">Homodimer.</text>
</comment>
<dbReference type="InterPro" id="IPR004655">
    <property type="entry name" value="FabH"/>
</dbReference>
<accession>A0ABY4RKU0</accession>
<gene>
    <name evidence="12" type="primary">fabHB_1</name>
    <name evidence="9" type="synonym">fabH</name>
    <name evidence="12" type="ORF">SK3146_02255</name>
</gene>
<evidence type="ECO:0000256" key="9">
    <source>
        <dbReference type="HAMAP-Rule" id="MF_01815"/>
    </source>
</evidence>
<evidence type="ECO:0000259" key="10">
    <source>
        <dbReference type="Pfam" id="PF08541"/>
    </source>
</evidence>
<comment type="pathway">
    <text evidence="9">Lipid metabolism; fatty acid biosynthesis.</text>
</comment>
<evidence type="ECO:0000256" key="4">
    <source>
        <dbReference type="ARBA" id="ARBA00022679"/>
    </source>
</evidence>
<dbReference type="InterPro" id="IPR016039">
    <property type="entry name" value="Thiolase-like"/>
</dbReference>
<reference evidence="12" key="2">
    <citation type="journal article" date="2021" name="J Anim Sci Technol">
        <title>Complete genome sequence of Paenibacillus konkukensis sp. nov. SK3146 as a potential probiotic strain.</title>
        <authorList>
            <person name="Jung H.I."/>
            <person name="Park S."/>
            <person name="Niu K.M."/>
            <person name="Lee S.W."/>
            <person name="Kothari D."/>
            <person name="Yi K.J."/>
            <person name="Kim S.K."/>
        </authorList>
    </citation>
    <scope>NUCLEOTIDE SEQUENCE</scope>
    <source>
        <strain evidence="12">SK3146</strain>
    </source>
</reference>
<comment type="function">
    <text evidence="9">Catalyzes the condensation reaction of fatty acid synthesis by the addition to an acyl acceptor of two carbons from malonyl-ACP. Catalyzes the first condensation reaction which initiates fatty acid synthesis and may therefore play a role in governing the total rate of fatty acid production. Possesses both acetoacetyl-ACP synthase and acetyl transacylase activities. Its substrate specificity determines the biosynthesis of branched-chain and/or straight-chain of fatty acids.</text>
</comment>
<dbReference type="Gene3D" id="3.40.47.10">
    <property type="match status" value="1"/>
</dbReference>
<dbReference type="CDD" id="cd00830">
    <property type="entry name" value="KAS_III"/>
    <property type="match status" value="1"/>
</dbReference>
<dbReference type="Proteomes" id="UP001057134">
    <property type="component" value="Chromosome"/>
</dbReference>
<keyword evidence="4 9" id="KW-0808">Transferase</keyword>
<dbReference type="HAMAP" id="MF_01815">
    <property type="entry name" value="FabH"/>
    <property type="match status" value="1"/>
</dbReference>
<evidence type="ECO:0000256" key="3">
    <source>
        <dbReference type="ARBA" id="ARBA00022516"/>
    </source>
</evidence>
<dbReference type="InterPro" id="IPR013747">
    <property type="entry name" value="ACP_syn_III_C"/>
</dbReference>
<keyword evidence="13" id="KW-1185">Reference proteome</keyword>
<dbReference type="GO" id="GO:0033818">
    <property type="term" value="F:beta-ketoacyl-acyl-carrier-protein synthase III activity"/>
    <property type="evidence" value="ECO:0007669"/>
    <property type="project" value="UniProtKB-EC"/>
</dbReference>
<evidence type="ECO:0000256" key="1">
    <source>
        <dbReference type="ARBA" id="ARBA00008642"/>
    </source>
</evidence>
<proteinExistence type="inferred from homology"/>
<evidence type="ECO:0000313" key="12">
    <source>
        <dbReference type="EMBL" id="UQZ83094.1"/>
    </source>
</evidence>
<feature type="active site" evidence="9">
    <location>
        <position position="114"/>
    </location>
</feature>
<evidence type="ECO:0000256" key="7">
    <source>
        <dbReference type="ARBA" id="ARBA00023160"/>
    </source>
</evidence>
<dbReference type="InterPro" id="IPR013751">
    <property type="entry name" value="ACP_syn_III_N"/>
</dbReference>
<dbReference type="Pfam" id="PF08541">
    <property type="entry name" value="ACP_syn_III_C"/>
    <property type="match status" value="1"/>
</dbReference>
<name>A0ABY4RKU0_9BACL</name>
<keyword evidence="6 9" id="KW-0443">Lipid metabolism</keyword>
<dbReference type="PANTHER" id="PTHR34069">
    <property type="entry name" value="3-OXOACYL-[ACYL-CARRIER-PROTEIN] SYNTHASE 3"/>
    <property type="match status" value="1"/>
</dbReference>
<reference evidence="12" key="1">
    <citation type="submission" date="2018-02" db="EMBL/GenBank/DDBJ databases">
        <authorList>
            <person name="Kim S.-K."/>
            <person name="Jung H.-I."/>
            <person name="Lee S.-W."/>
        </authorList>
    </citation>
    <scope>NUCLEOTIDE SEQUENCE</scope>
    <source>
        <strain evidence="12">SK3146</strain>
    </source>
</reference>
<evidence type="ECO:0000259" key="11">
    <source>
        <dbReference type="Pfam" id="PF08545"/>
    </source>
</evidence>
<feature type="domain" description="Beta-ketoacyl-[acyl-carrier-protein] synthase III C-terminal" evidence="10">
    <location>
        <begin position="235"/>
        <end position="324"/>
    </location>
</feature>
<feature type="active site" evidence="9">
    <location>
        <position position="281"/>
    </location>
</feature>
<keyword evidence="9" id="KW-0511">Multifunctional enzyme</keyword>
<dbReference type="NCBIfam" id="NF006829">
    <property type="entry name" value="PRK09352.1"/>
    <property type="match status" value="1"/>
</dbReference>
<comment type="catalytic activity">
    <reaction evidence="9">
        <text>malonyl-[ACP] + acetyl-CoA + H(+) = 3-oxobutanoyl-[ACP] + CO2 + CoA</text>
        <dbReference type="Rhea" id="RHEA:12080"/>
        <dbReference type="Rhea" id="RHEA-COMP:9623"/>
        <dbReference type="Rhea" id="RHEA-COMP:9625"/>
        <dbReference type="ChEBI" id="CHEBI:15378"/>
        <dbReference type="ChEBI" id="CHEBI:16526"/>
        <dbReference type="ChEBI" id="CHEBI:57287"/>
        <dbReference type="ChEBI" id="CHEBI:57288"/>
        <dbReference type="ChEBI" id="CHEBI:78449"/>
        <dbReference type="ChEBI" id="CHEBI:78450"/>
        <dbReference type="EC" id="2.3.1.180"/>
    </reaction>
</comment>
<comment type="domain">
    <text evidence="9">The last Arg residue of the ACP-binding site is essential for the weak association between ACP/AcpP and FabH.</text>
</comment>
<dbReference type="EMBL" id="CP027059">
    <property type="protein sequence ID" value="UQZ83094.1"/>
    <property type="molecule type" value="Genomic_DNA"/>
</dbReference>
<dbReference type="NCBIfam" id="TIGR00747">
    <property type="entry name" value="fabH"/>
    <property type="match status" value="1"/>
</dbReference>
<evidence type="ECO:0000256" key="2">
    <source>
        <dbReference type="ARBA" id="ARBA00022490"/>
    </source>
</evidence>
<dbReference type="EC" id="2.3.1.180" evidence="9"/>
<feature type="domain" description="Beta-ketoacyl-[acyl-carrier-protein] synthase III N-terminal" evidence="11">
    <location>
        <begin position="108"/>
        <end position="186"/>
    </location>
</feature>
<keyword evidence="8 9" id="KW-0012">Acyltransferase</keyword>
<sequence>MRSKAKITAIGSYVPSKVLRNADLEMMMDTSDEWIVQRTGIRERRIAAKDEFTSHMCIGAIDDLINNYEVSIMDVDMILVATYTPDFPTPSVACLIQHHYGIPATGALDVNAACTGFVYAMNMANGLITSGLNRKILVVGADTASRIMDYSDRTSSILFGDGAGVVLMERTEDAGAFATQYFGSDGHGGSYLYRSGLRNELAGNKLASDGMLVQNGREVYRFAVGTVPQVIHTILDRLRLSADEIDWFIPHSANLRIVESISRKIGIPMSRTLHSMEYYGNTTAASIPLALSMGVKSGQVKTGDRLLLVGFGGGFTFGGMIVEWTLAAQAAVLPANENTMAQNGHPLGLPQSVST</sequence>
<feature type="active site" evidence="9">
    <location>
        <position position="251"/>
    </location>
</feature>
<evidence type="ECO:0000256" key="6">
    <source>
        <dbReference type="ARBA" id="ARBA00023098"/>
    </source>
</evidence>
<evidence type="ECO:0000313" key="13">
    <source>
        <dbReference type="Proteomes" id="UP001057134"/>
    </source>
</evidence>
<dbReference type="Pfam" id="PF08545">
    <property type="entry name" value="ACP_syn_III"/>
    <property type="match status" value="1"/>
</dbReference>
<evidence type="ECO:0000256" key="5">
    <source>
        <dbReference type="ARBA" id="ARBA00022832"/>
    </source>
</evidence>
<evidence type="ECO:0000256" key="8">
    <source>
        <dbReference type="ARBA" id="ARBA00023315"/>
    </source>
</evidence>
<keyword evidence="7 9" id="KW-0275">Fatty acid biosynthesis</keyword>
<keyword evidence="3 9" id="KW-0444">Lipid biosynthesis</keyword>
<keyword evidence="5 9" id="KW-0276">Fatty acid metabolism</keyword>
<dbReference type="RefSeq" id="WP_249865158.1">
    <property type="nucleotide sequence ID" value="NZ_CP027059.1"/>
</dbReference>
<dbReference type="SUPFAM" id="SSF53901">
    <property type="entry name" value="Thiolase-like"/>
    <property type="match status" value="1"/>
</dbReference>
<comment type="subcellular location">
    <subcellularLocation>
        <location evidence="9">Cytoplasm</location>
    </subcellularLocation>
</comment>